<feature type="transmembrane region" description="Helical" evidence="1">
    <location>
        <begin position="218"/>
        <end position="238"/>
    </location>
</feature>
<accession>A0A2B4SBH4</accession>
<keyword evidence="1" id="KW-0812">Transmembrane</keyword>
<comment type="caution">
    <text evidence="2">The sequence shown here is derived from an EMBL/GenBank/DDBJ whole genome shotgun (WGS) entry which is preliminary data.</text>
</comment>
<feature type="transmembrane region" description="Helical" evidence="1">
    <location>
        <begin position="474"/>
        <end position="493"/>
    </location>
</feature>
<name>A0A2B4SBH4_STYPI</name>
<dbReference type="PANTHER" id="PTHR11319:SF35">
    <property type="entry name" value="OUTER MEMBRANE PROTEIN PMPC-RELATED"/>
    <property type="match status" value="1"/>
</dbReference>
<keyword evidence="1" id="KW-1133">Transmembrane helix</keyword>
<dbReference type="AlphaFoldDB" id="A0A2B4SBH4"/>
<dbReference type="EMBL" id="LSMT01000091">
    <property type="protein sequence ID" value="PFX28034.1"/>
    <property type="molecule type" value="Genomic_DNA"/>
</dbReference>
<feature type="transmembrane region" description="Helical" evidence="1">
    <location>
        <begin position="275"/>
        <end position="299"/>
    </location>
</feature>
<gene>
    <name evidence="2" type="ORF">AWC38_SpisGene7289</name>
</gene>
<proteinExistence type="predicted"/>
<feature type="transmembrane region" description="Helical" evidence="1">
    <location>
        <begin position="174"/>
        <end position="197"/>
    </location>
</feature>
<dbReference type="Proteomes" id="UP000225706">
    <property type="component" value="Unassembled WGS sequence"/>
</dbReference>
<evidence type="ECO:0000256" key="1">
    <source>
        <dbReference type="SAM" id="Phobius"/>
    </source>
</evidence>
<dbReference type="PANTHER" id="PTHR11319">
    <property type="entry name" value="G PROTEIN-COUPLED RECEPTOR-RELATED"/>
    <property type="match status" value="1"/>
</dbReference>
<dbReference type="OrthoDB" id="676979at2759"/>
<keyword evidence="3" id="KW-1185">Reference proteome</keyword>
<reference evidence="3" key="1">
    <citation type="journal article" date="2017" name="bioRxiv">
        <title>Comparative analysis of the genomes of Stylophora pistillata and Acropora digitifera provides evidence for extensive differences between species of corals.</title>
        <authorList>
            <person name="Voolstra C.R."/>
            <person name="Li Y."/>
            <person name="Liew Y.J."/>
            <person name="Baumgarten S."/>
            <person name="Zoccola D."/>
            <person name="Flot J.-F."/>
            <person name="Tambutte S."/>
            <person name="Allemand D."/>
            <person name="Aranda M."/>
        </authorList>
    </citation>
    <scope>NUCLEOTIDE SEQUENCE [LARGE SCALE GENOMIC DNA]</scope>
</reference>
<evidence type="ECO:0000313" key="3">
    <source>
        <dbReference type="Proteomes" id="UP000225706"/>
    </source>
</evidence>
<sequence>MRNSSCFGHGLNQPKDLPPGKLVDVWYPTHFRFPSVEGTETDAIAGFRACRCLEGHYRINMFERCFKCGTGGLKCQDDYASLKSGYWWKWRNDTHKHRYREFIKNLLTSSPSLEASDVQYPHPIPVPYLCQVEEACKGGIDSPCGDGYEGPICGICSAGYHKESQACKRCPSTTWVLCQMGIILIILSSIILFTMLMNRRKARKDRVISFIDSFLSKVKIVIGFYQVTHGMLQVFSFIKWPGSLQTIAKYSAIVQFDFLQIVPLSCLFPTFHFNAFGSLIAIMAINALMICISAILCGVQKMIISRSHGLEDIEKSKRVSQFKGSVYKSLFFFLYITYLSTCSKTASVLPLACRKVCKDKEEEFCTEYLKADYRVRCQSQTYNQFLIVAYISSAYVFSLPAASYLFLWRMQKVRLARDNSEASQRPEAYSEMLSGLRFLFENYKPSSWFWELVEMTRKVILTSGLILVGQESRSYIGLALVTAGMYGVLFTSVRPMQDVTENRMMTTSLAVTVINLAIGAVSRIPSENISYSIGTDINDVAFKVLVFGVNALVIGLLVVQFACHLYNYFKEWLKNPQCSCSCILALLLPLSDLQGEIHNVAETNIFETQLETGEFEVTTVTTAVEDTGITSVTLEKSGQGGDDSAQVQEKNRRVKKGSKSKCHQETQTGYLLIFEWPVDKKLAESVEASHF</sequence>
<feature type="transmembrane region" description="Helical" evidence="1">
    <location>
        <begin position="544"/>
        <end position="566"/>
    </location>
</feature>
<evidence type="ECO:0000313" key="2">
    <source>
        <dbReference type="EMBL" id="PFX28034.1"/>
    </source>
</evidence>
<protein>
    <submittedName>
        <fullName evidence="2">Uncharacterized protein</fullName>
    </submittedName>
</protein>
<feature type="transmembrane region" description="Helical" evidence="1">
    <location>
        <begin position="385"/>
        <end position="407"/>
    </location>
</feature>
<feature type="transmembrane region" description="Helical" evidence="1">
    <location>
        <begin position="505"/>
        <end position="524"/>
    </location>
</feature>
<organism evidence="2 3">
    <name type="scientific">Stylophora pistillata</name>
    <name type="common">Smooth cauliflower coral</name>
    <dbReference type="NCBI Taxonomy" id="50429"/>
    <lineage>
        <taxon>Eukaryota</taxon>
        <taxon>Metazoa</taxon>
        <taxon>Cnidaria</taxon>
        <taxon>Anthozoa</taxon>
        <taxon>Hexacorallia</taxon>
        <taxon>Scleractinia</taxon>
        <taxon>Astrocoeniina</taxon>
        <taxon>Pocilloporidae</taxon>
        <taxon>Stylophora</taxon>
    </lineage>
</organism>
<keyword evidence="1" id="KW-0472">Membrane</keyword>